<reference evidence="1 2" key="1">
    <citation type="submission" date="2015-01" db="EMBL/GenBank/DDBJ databases">
        <title>Lifestyle Evolution in Cyanobacterial Symbionts of Sponges.</title>
        <authorList>
            <person name="Burgsdorf I."/>
            <person name="Slaby B.M."/>
            <person name="Handley K.M."/>
            <person name="Haber M."/>
            <person name="Blom J."/>
            <person name="Marshall C.W."/>
            <person name="Gilbert J.A."/>
            <person name="Hentschel U."/>
            <person name="Steindler L."/>
        </authorList>
    </citation>
    <scope>NUCLEOTIDE SEQUENCE [LARGE SCALE GENOMIC DNA]</scope>
    <source>
        <strain evidence="1">SP3</strain>
    </source>
</reference>
<gene>
    <name evidence="1" type="ORF">TE42_09770</name>
</gene>
<sequence length="64" mass="7059">MAVAILALLLSIAFGIYSMNTRIDNLGARIDTLSANLNTRIDTLGADLNARIEQVYQLLLPKER</sequence>
<comment type="caution">
    <text evidence="1">The sequence shown here is derived from an EMBL/GenBank/DDBJ whole genome shotgun (WGS) entry which is preliminary data.</text>
</comment>
<dbReference type="EMBL" id="JXQG01000083">
    <property type="protein sequence ID" value="KKZ10593.1"/>
    <property type="molecule type" value="Genomic_DNA"/>
</dbReference>
<accession>A0A0G2HJ17</accession>
<protein>
    <submittedName>
        <fullName evidence="1">Uncharacterized protein</fullName>
    </submittedName>
</protein>
<name>A0A0G2HJ17_9SYNE</name>
<dbReference type="AlphaFoldDB" id="A0A0G2HJ17"/>
<dbReference type="PATRIC" id="fig|1604020.3.peg.2267"/>
<evidence type="ECO:0000313" key="2">
    <source>
        <dbReference type="Proteomes" id="UP000035067"/>
    </source>
</evidence>
<proteinExistence type="predicted"/>
<dbReference type="Proteomes" id="UP000035067">
    <property type="component" value="Unassembled WGS sequence"/>
</dbReference>
<organism evidence="1 2">
    <name type="scientific">Candidatus Synechococcus spongiarum SP3</name>
    <dbReference type="NCBI Taxonomy" id="1604020"/>
    <lineage>
        <taxon>Bacteria</taxon>
        <taxon>Bacillati</taxon>
        <taxon>Cyanobacteriota</taxon>
        <taxon>Cyanophyceae</taxon>
        <taxon>Synechococcales</taxon>
        <taxon>Synechococcaceae</taxon>
        <taxon>Synechococcus</taxon>
    </lineage>
</organism>
<evidence type="ECO:0000313" key="1">
    <source>
        <dbReference type="EMBL" id="KKZ10593.1"/>
    </source>
</evidence>